<dbReference type="Proteomes" id="UP001385951">
    <property type="component" value="Unassembled WGS sequence"/>
</dbReference>
<protein>
    <recommendedName>
        <fullName evidence="17">Cytochrome P450</fullName>
    </recommendedName>
</protein>
<evidence type="ECO:0008006" key="17">
    <source>
        <dbReference type="Google" id="ProtNLM"/>
    </source>
</evidence>
<comment type="pathway">
    <text evidence="3">Secondary metabolite biosynthesis.</text>
</comment>
<evidence type="ECO:0000313" key="16">
    <source>
        <dbReference type="Proteomes" id="UP001385951"/>
    </source>
</evidence>
<evidence type="ECO:0000256" key="13">
    <source>
        <dbReference type="PIRSR" id="PIRSR602401-1"/>
    </source>
</evidence>
<evidence type="ECO:0000256" key="12">
    <source>
        <dbReference type="ARBA" id="ARBA00023136"/>
    </source>
</evidence>
<evidence type="ECO:0000256" key="10">
    <source>
        <dbReference type="ARBA" id="ARBA00023004"/>
    </source>
</evidence>
<keyword evidence="9 14" id="KW-0560">Oxidoreductase</keyword>
<keyword evidence="10 13" id="KW-0408">Iron</keyword>
<dbReference type="PANTHER" id="PTHR46300:SF7">
    <property type="entry name" value="P450, PUTATIVE (EUROFUNG)-RELATED"/>
    <property type="match status" value="1"/>
</dbReference>
<keyword evidence="5 13" id="KW-0349">Heme</keyword>
<evidence type="ECO:0000256" key="6">
    <source>
        <dbReference type="ARBA" id="ARBA00022692"/>
    </source>
</evidence>
<dbReference type="InterPro" id="IPR036396">
    <property type="entry name" value="Cyt_P450_sf"/>
</dbReference>
<dbReference type="PRINTS" id="PR00463">
    <property type="entry name" value="EP450I"/>
</dbReference>
<evidence type="ECO:0000256" key="11">
    <source>
        <dbReference type="ARBA" id="ARBA00023033"/>
    </source>
</evidence>
<dbReference type="SUPFAM" id="SSF48264">
    <property type="entry name" value="Cytochrome P450"/>
    <property type="match status" value="1"/>
</dbReference>
<dbReference type="GO" id="GO:0005506">
    <property type="term" value="F:iron ion binding"/>
    <property type="evidence" value="ECO:0007669"/>
    <property type="project" value="InterPro"/>
</dbReference>
<keyword evidence="12" id="KW-0472">Membrane</keyword>
<comment type="subcellular location">
    <subcellularLocation>
        <location evidence="2">Membrane</location>
        <topology evidence="2">Single-pass membrane protein</topology>
    </subcellularLocation>
</comment>
<keyword evidence="7 13" id="KW-0479">Metal-binding</keyword>
<dbReference type="InterPro" id="IPR050364">
    <property type="entry name" value="Cytochrome_P450_fung"/>
</dbReference>
<dbReference type="CDD" id="cd11065">
    <property type="entry name" value="CYP64-like"/>
    <property type="match status" value="1"/>
</dbReference>
<feature type="binding site" description="axial binding residue" evidence="13">
    <location>
        <position position="443"/>
    </location>
    <ligand>
        <name>heme</name>
        <dbReference type="ChEBI" id="CHEBI:30413"/>
    </ligand>
    <ligandPart>
        <name>Fe</name>
        <dbReference type="ChEBI" id="CHEBI:18248"/>
    </ligandPart>
</feature>
<comment type="cofactor">
    <cofactor evidence="1 13">
        <name>heme</name>
        <dbReference type="ChEBI" id="CHEBI:30413"/>
    </cofactor>
</comment>
<evidence type="ECO:0000256" key="14">
    <source>
        <dbReference type="RuleBase" id="RU000461"/>
    </source>
</evidence>
<keyword evidence="11 14" id="KW-0503">Monooxygenase</keyword>
<dbReference type="Gene3D" id="1.10.630.10">
    <property type="entry name" value="Cytochrome P450"/>
    <property type="match status" value="1"/>
</dbReference>
<evidence type="ECO:0000256" key="8">
    <source>
        <dbReference type="ARBA" id="ARBA00022989"/>
    </source>
</evidence>
<dbReference type="PANTHER" id="PTHR46300">
    <property type="entry name" value="P450, PUTATIVE (EUROFUNG)-RELATED-RELATED"/>
    <property type="match status" value="1"/>
</dbReference>
<sequence length="517" mass="59209">METLTTVVLGLCVLTLAFLWLKWVYAFKLLVFPPGPQGYPIIGNVFDIPSTMPWIAFQKMAKVHGDIMYFKVPMQEVVVLGSAEVVFDLLEKRSEIYSDRPQVLMYNLTSLEKIFPLMGYTPEWRYQRREFHQYFQQHEISKYQSVQRRQCLAFLKRTLDDPSQLAQHIRLVNTANILKIVYDMEINSLQDEYIQLASTIVQAIAVVSVPGKFLVEFFPLLRYIPSWLPGAYFQKYAESIREAASQMRNAPFDTVKKKMADGKAGPSMTADLLEKLDREADDDIDKKVKENHLRNITATAYVGAADTTTDTMQTFFVAMSLYPDVQQKARMELDRVVGPDRLPEFGDYENLIYTRAVVLETIRWMPVAPIGFPRRVTRDDNYRGFHIPKGATVLANVWAMLHNPEDFPQPGRFNPDRFIKDGRLNPDVRDPLTIAFGFGRRICPGRWFASTSIFLVVANALHTLNIDPILDKEGKTHDPFSIILDGLKMHYEHVPCSVTPRSASVKHLVSELVSSQE</sequence>
<evidence type="ECO:0000256" key="4">
    <source>
        <dbReference type="ARBA" id="ARBA00010617"/>
    </source>
</evidence>
<reference evidence="15 16" key="1">
    <citation type="submission" date="2022-09" db="EMBL/GenBank/DDBJ databases">
        <authorList>
            <person name="Palmer J.M."/>
        </authorList>
    </citation>
    <scope>NUCLEOTIDE SEQUENCE [LARGE SCALE GENOMIC DNA]</scope>
    <source>
        <strain evidence="15 16">DSM 7382</strain>
    </source>
</reference>
<evidence type="ECO:0000256" key="7">
    <source>
        <dbReference type="ARBA" id="ARBA00022723"/>
    </source>
</evidence>
<dbReference type="GO" id="GO:0020037">
    <property type="term" value="F:heme binding"/>
    <property type="evidence" value="ECO:0007669"/>
    <property type="project" value="InterPro"/>
</dbReference>
<dbReference type="PRINTS" id="PR00385">
    <property type="entry name" value="P450"/>
</dbReference>
<evidence type="ECO:0000256" key="3">
    <source>
        <dbReference type="ARBA" id="ARBA00005179"/>
    </source>
</evidence>
<dbReference type="GO" id="GO:0016020">
    <property type="term" value="C:membrane"/>
    <property type="evidence" value="ECO:0007669"/>
    <property type="project" value="UniProtKB-SubCell"/>
</dbReference>
<evidence type="ECO:0000256" key="5">
    <source>
        <dbReference type="ARBA" id="ARBA00022617"/>
    </source>
</evidence>
<dbReference type="AlphaFoldDB" id="A0AAW0FYB7"/>
<dbReference type="EMBL" id="JASBNA010000021">
    <property type="protein sequence ID" value="KAK7685162.1"/>
    <property type="molecule type" value="Genomic_DNA"/>
</dbReference>
<evidence type="ECO:0000256" key="9">
    <source>
        <dbReference type="ARBA" id="ARBA00023002"/>
    </source>
</evidence>
<organism evidence="15 16">
    <name type="scientific">Cerrena zonata</name>
    <dbReference type="NCBI Taxonomy" id="2478898"/>
    <lineage>
        <taxon>Eukaryota</taxon>
        <taxon>Fungi</taxon>
        <taxon>Dikarya</taxon>
        <taxon>Basidiomycota</taxon>
        <taxon>Agaricomycotina</taxon>
        <taxon>Agaricomycetes</taxon>
        <taxon>Polyporales</taxon>
        <taxon>Cerrenaceae</taxon>
        <taxon>Cerrena</taxon>
    </lineage>
</organism>
<evidence type="ECO:0000313" key="15">
    <source>
        <dbReference type="EMBL" id="KAK7685162.1"/>
    </source>
</evidence>
<comment type="similarity">
    <text evidence="4 14">Belongs to the cytochrome P450 family.</text>
</comment>
<evidence type="ECO:0000256" key="1">
    <source>
        <dbReference type="ARBA" id="ARBA00001971"/>
    </source>
</evidence>
<dbReference type="Pfam" id="PF00067">
    <property type="entry name" value="p450"/>
    <property type="match status" value="1"/>
</dbReference>
<dbReference type="InterPro" id="IPR017972">
    <property type="entry name" value="Cyt_P450_CS"/>
</dbReference>
<gene>
    <name evidence="15" type="ORF">QCA50_011525</name>
</gene>
<keyword evidence="8" id="KW-1133">Transmembrane helix</keyword>
<dbReference type="PROSITE" id="PS00086">
    <property type="entry name" value="CYTOCHROME_P450"/>
    <property type="match status" value="1"/>
</dbReference>
<keyword evidence="6" id="KW-0812">Transmembrane</keyword>
<comment type="caution">
    <text evidence="15">The sequence shown here is derived from an EMBL/GenBank/DDBJ whole genome shotgun (WGS) entry which is preliminary data.</text>
</comment>
<dbReference type="GO" id="GO:0004497">
    <property type="term" value="F:monooxygenase activity"/>
    <property type="evidence" value="ECO:0007669"/>
    <property type="project" value="UniProtKB-KW"/>
</dbReference>
<evidence type="ECO:0000256" key="2">
    <source>
        <dbReference type="ARBA" id="ARBA00004167"/>
    </source>
</evidence>
<proteinExistence type="inferred from homology"/>
<name>A0AAW0FYB7_9APHY</name>
<dbReference type="GO" id="GO:0016705">
    <property type="term" value="F:oxidoreductase activity, acting on paired donors, with incorporation or reduction of molecular oxygen"/>
    <property type="evidence" value="ECO:0007669"/>
    <property type="project" value="InterPro"/>
</dbReference>
<accession>A0AAW0FYB7</accession>
<dbReference type="InterPro" id="IPR001128">
    <property type="entry name" value="Cyt_P450"/>
</dbReference>
<keyword evidence="16" id="KW-1185">Reference proteome</keyword>
<dbReference type="InterPro" id="IPR002401">
    <property type="entry name" value="Cyt_P450_E_grp-I"/>
</dbReference>